<organism evidence="2 3">
    <name type="scientific">Portunus trituberculatus</name>
    <name type="common">Swimming crab</name>
    <name type="synonym">Neptunus trituberculatus</name>
    <dbReference type="NCBI Taxonomy" id="210409"/>
    <lineage>
        <taxon>Eukaryota</taxon>
        <taxon>Metazoa</taxon>
        <taxon>Ecdysozoa</taxon>
        <taxon>Arthropoda</taxon>
        <taxon>Crustacea</taxon>
        <taxon>Multicrustacea</taxon>
        <taxon>Malacostraca</taxon>
        <taxon>Eumalacostraca</taxon>
        <taxon>Eucarida</taxon>
        <taxon>Decapoda</taxon>
        <taxon>Pleocyemata</taxon>
        <taxon>Brachyura</taxon>
        <taxon>Eubrachyura</taxon>
        <taxon>Portunoidea</taxon>
        <taxon>Portunidae</taxon>
        <taxon>Portuninae</taxon>
        <taxon>Portunus</taxon>
    </lineage>
</organism>
<feature type="region of interest" description="Disordered" evidence="1">
    <location>
        <begin position="1"/>
        <end position="54"/>
    </location>
</feature>
<feature type="compositionally biased region" description="Basic and acidic residues" evidence="1">
    <location>
        <begin position="20"/>
        <end position="33"/>
    </location>
</feature>
<name>A0A5B7F8N6_PORTR</name>
<sequence>MAHFEKSGTRSDIANNPFSRDWRSRPSARRLDAKGFPPRSRCSAPSLSPLTSQQQAALPWILWRQVTGK</sequence>
<dbReference type="AlphaFoldDB" id="A0A5B7F8N6"/>
<accession>A0A5B7F8N6</accession>
<proteinExistence type="predicted"/>
<reference evidence="2 3" key="1">
    <citation type="submission" date="2019-05" db="EMBL/GenBank/DDBJ databases">
        <title>Another draft genome of Portunus trituberculatus and its Hox gene families provides insights of decapod evolution.</title>
        <authorList>
            <person name="Jeong J.-H."/>
            <person name="Song I."/>
            <person name="Kim S."/>
            <person name="Choi T."/>
            <person name="Kim D."/>
            <person name="Ryu S."/>
            <person name="Kim W."/>
        </authorList>
    </citation>
    <scope>NUCLEOTIDE SEQUENCE [LARGE SCALE GENOMIC DNA]</scope>
    <source>
        <tissue evidence="2">Muscle</tissue>
    </source>
</reference>
<evidence type="ECO:0000313" key="3">
    <source>
        <dbReference type="Proteomes" id="UP000324222"/>
    </source>
</evidence>
<evidence type="ECO:0000256" key="1">
    <source>
        <dbReference type="SAM" id="MobiDB-lite"/>
    </source>
</evidence>
<feature type="compositionally biased region" description="Polar residues" evidence="1">
    <location>
        <begin position="43"/>
        <end position="54"/>
    </location>
</feature>
<comment type="caution">
    <text evidence="2">The sequence shown here is derived from an EMBL/GenBank/DDBJ whole genome shotgun (WGS) entry which is preliminary data.</text>
</comment>
<dbReference type="Proteomes" id="UP000324222">
    <property type="component" value="Unassembled WGS sequence"/>
</dbReference>
<evidence type="ECO:0000313" key="2">
    <source>
        <dbReference type="EMBL" id="MPC43531.1"/>
    </source>
</evidence>
<gene>
    <name evidence="2" type="ORF">E2C01_037180</name>
</gene>
<protein>
    <submittedName>
        <fullName evidence="2">Uncharacterized protein</fullName>
    </submittedName>
</protein>
<keyword evidence="3" id="KW-1185">Reference proteome</keyword>
<dbReference type="EMBL" id="VSRR010005870">
    <property type="protein sequence ID" value="MPC43531.1"/>
    <property type="molecule type" value="Genomic_DNA"/>
</dbReference>